<name>A0AAE0F8W6_9CHLO</name>
<gene>
    <name evidence="1" type="ORF">CYMTET_35652</name>
</gene>
<organism evidence="1 2">
    <name type="scientific">Cymbomonas tetramitiformis</name>
    <dbReference type="NCBI Taxonomy" id="36881"/>
    <lineage>
        <taxon>Eukaryota</taxon>
        <taxon>Viridiplantae</taxon>
        <taxon>Chlorophyta</taxon>
        <taxon>Pyramimonadophyceae</taxon>
        <taxon>Pyramimonadales</taxon>
        <taxon>Pyramimonadaceae</taxon>
        <taxon>Cymbomonas</taxon>
    </lineage>
</organism>
<dbReference type="EMBL" id="LGRX02022860">
    <property type="protein sequence ID" value="KAK3255179.1"/>
    <property type="molecule type" value="Genomic_DNA"/>
</dbReference>
<keyword evidence="2" id="KW-1185">Reference proteome</keyword>
<protein>
    <submittedName>
        <fullName evidence="1">Uncharacterized protein</fullName>
    </submittedName>
</protein>
<evidence type="ECO:0000313" key="2">
    <source>
        <dbReference type="Proteomes" id="UP001190700"/>
    </source>
</evidence>
<dbReference type="AlphaFoldDB" id="A0AAE0F8W6"/>
<accession>A0AAE0F8W6</accession>
<sequence>MRFAVVNASVLSRIPDCVWQAIFSTHFDESERQLLSWVSRSFRAYFTEGPTALRIDASVRRFSRTLISREVNFVRRVALVADCYGAPLETYPRKSLGRAIYTSARWNVIEWALLHDEPECARARLTIDILRSVVRDARPFTTVLWDLFHITQRAARCAGTRPWLTTEGGLECTAEAMYAACDVGPNSAALFAFLIEGREAYDNLQRCQIENVSEIRLLCTCLERCVNRNNLETASYIHAKFGAVLRKQPMTIRILRSSMRRLRRDTRVYDTVTFLVSKGYGGKHRWRIVFAGLVHAFSSARLTAAIRCRREDILRTHFSDYKLPLDVCELVAETASEDTVKAMLTHVVDARTNGRLHECLGRHLRMDCVSHLKKQNSSALTDFVQGMTHATAEALQCVEVKQLECVLKSVSTNRSDVEDRLLAMRNPSALLRIVSVGAWRWSPEACTRLINGIVTDPHNAFGESPACTYRYFEPEVLRDTLIGMRLAGSQSCALKALADCMTRYANRRFASHQAKREIEHESLVDALSFAVEDSLFELAKTDEGLCEHNTASLVGASVSFGSVELARIIHETYDISLPSMDSQLVVRIPDNIGGCRQLYYLLGRSESCKPRPHDDGSMLVLAMWLEHCVTEDKEQLFCTVCHFFTRTRDEDAQRIRIIISELFQSARISDKAYYTRLSRYQRIFFRICDRNAHLHRSVTRTKIALPCWFTDPDLDLIFTDEEWDEIMRPCRLPSKALSMRTHMDAQNGRTALSDNNAGDDENGIERNEEEALCKLARLERGLIMLEQYLQEHDPEALQETTTRMANAVAQA</sequence>
<proteinExistence type="predicted"/>
<evidence type="ECO:0000313" key="1">
    <source>
        <dbReference type="EMBL" id="KAK3255179.1"/>
    </source>
</evidence>
<dbReference type="Proteomes" id="UP001190700">
    <property type="component" value="Unassembled WGS sequence"/>
</dbReference>
<comment type="caution">
    <text evidence="1">The sequence shown here is derived from an EMBL/GenBank/DDBJ whole genome shotgun (WGS) entry which is preliminary data.</text>
</comment>
<reference evidence="1 2" key="1">
    <citation type="journal article" date="2015" name="Genome Biol. Evol.">
        <title>Comparative Genomics of a Bacterivorous Green Alga Reveals Evolutionary Causalities and Consequences of Phago-Mixotrophic Mode of Nutrition.</title>
        <authorList>
            <person name="Burns J.A."/>
            <person name="Paasch A."/>
            <person name="Narechania A."/>
            <person name="Kim E."/>
        </authorList>
    </citation>
    <scope>NUCLEOTIDE SEQUENCE [LARGE SCALE GENOMIC DNA]</scope>
    <source>
        <strain evidence="1 2">PLY_AMNH</strain>
    </source>
</reference>